<sequence>MKELEKIIPKKCAGVSPMIVKDLTQQMIDEDGVISVEKCGSTNIYWCFKNQIVRKMFDSCNKIQSDIDSKSNSIKDIESQLKQTLANDRSPTFIANGKSYNRVEQLSNKRQLDEELKILQEKYKNLSNVKWDKFTYQERKTELVKQNNKLNLITDNIELLISYLNKKYFIDPQQIRSEYEIPQEFMEFTNEISSL</sequence>
<feature type="domain" description="Mnd1 HTH" evidence="7">
    <location>
        <begin position="1"/>
        <end position="49"/>
    </location>
</feature>
<dbReference type="PhylomeDB" id="A7TIZ6"/>
<dbReference type="GO" id="GO:0003690">
    <property type="term" value="F:double-stranded DNA binding"/>
    <property type="evidence" value="ECO:0007669"/>
    <property type="project" value="EnsemblFungi"/>
</dbReference>
<gene>
    <name evidence="9" type="ORF">Kpol_541p51</name>
</gene>
<evidence type="ECO:0000256" key="5">
    <source>
        <dbReference type="PIRNR" id="PIRNR026991"/>
    </source>
</evidence>
<dbReference type="GO" id="GO:0000794">
    <property type="term" value="C:condensed nuclear chromosome"/>
    <property type="evidence" value="ECO:0007669"/>
    <property type="project" value="EnsemblFungi"/>
</dbReference>
<dbReference type="GO" id="GO:0007129">
    <property type="term" value="P:homologous chromosome pairing at meiosis"/>
    <property type="evidence" value="ECO:0007669"/>
    <property type="project" value="EnsemblFungi"/>
</dbReference>
<dbReference type="FunCoup" id="A7TIZ6">
    <property type="interactions" value="200"/>
</dbReference>
<keyword evidence="4 5" id="KW-0539">Nucleus</keyword>
<dbReference type="eggNOG" id="KOG3433">
    <property type="taxonomic scope" value="Eukaryota"/>
</dbReference>
<dbReference type="KEGG" id="vpo:Kpol_541p51"/>
<proteinExistence type="inferred from homology"/>
<evidence type="ECO:0000256" key="4">
    <source>
        <dbReference type="ARBA" id="ARBA00023242"/>
    </source>
</evidence>
<reference evidence="9 10" key="1">
    <citation type="journal article" date="2007" name="Proc. Natl. Acad. Sci. U.S.A.">
        <title>Independent sorting-out of thousands of duplicated gene pairs in two yeast species descended from a whole-genome duplication.</title>
        <authorList>
            <person name="Scannell D.R."/>
            <person name="Frank A.C."/>
            <person name="Conant G.C."/>
            <person name="Byrne K.P."/>
            <person name="Woolfit M."/>
            <person name="Wolfe K.H."/>
        </authorList>
    </citation>
    <scope>NUCLEOTIDE SEQUENCE [LARGE SCALE GENOMIC DNA]</scope>
    <source>
        <strain evidence="10">ATCC 22028 / DSM 70294 / BCRC 21397 / CBS 2163 / NBRC 10782 / NRRL Y-8283 / UCD 57-17</strain>
    </source>
</reference>
<dbReference type="InterPro" id="IPR040661">
    <property type="entry name" value="LZ3wCH"/>
</dbReference>
<evidence type="ECO:0000259" key="7">
    <source>
        <dbReference type="Pfam" id="PF03962"/>
    </source>
</evidence>
<dbReference type="AlphaFoldDB" id="A7TIZ6"/>
<dbReference type="Pfam" id="PF03962">
    <property type="entry name" value="Mnd1"/>
    <property type="match status" value="1"/>
</dbReference>
<comment type="function">
    <text evidence="5">Required for proper homologous chromosome pairing and efficient cross-over and intragenic recombination during meiosis.</text>
</comment>
<evidence type="ECO:0000313" key="9">
    <source>
        <dbReference type="EMBL" id="EDO17808.1"/>
    </source>
</evidence>
<dbReference type="STRING" id="436907.A7TIZ6"/>
<organism evidence="10">
    <name type="scientific">Vanderwaltozyma polyspora (strain ATCC 22028 / DSM 70294 / BCRC 21397 / CBS 2163 / NBRC 10782 / NRRL Y-8283 / UCD 57-17)</name>
    <name type="common">Kluyveromyces polysporus</name>
    <dbReference type="NCBI Taxonomy" id="436907"/>
    <lineage>
        <taxon>Eukaryota</taxon>
        <taxon>Fungi</taxon>
        <taxon>Dikarya</taxon>
        <taxon>Ascomycota</taxon>
        <taxon>Saccharomycotina</taxon>
        <taxon>Saccharomycetes</taxon>
        <taxon>Saccharomycetales</taxon>
        <taxon>Saccharomycetaceae</taxon>
        <taxon>Vanderwaltozyma</taxon>
    </lineage>
</organism>
<dbReference type="HOGENOM" id="CLU_080628_2_0_1"/>
<evidence type="ECO:0000313" key="10">
    <source>
        <dbReference type="Proteomes" id="UP000000267"/>
    </source>
</evidence>
<comment type="similarity">
    <text evidence="2 5">Belongs to the MND1 family.</text>
</comment>
<dbReference type="InterPro" id="IPR005647">
    <property type="entry name" value="Mnd1"/>
</dbReference>
<keyword evidence="3 6" id="KW-0175">Coiled coil</keyword>
<dbReference type="OMA" id="NINVYWS"/>
<evidence type="ECO:0000256" key="2">
    <source>
        <dbReference type="ARBA" id="ARBA00005981"/>
    </source>
</evidence>
<dbReference type="PIRSF" id="PIRSF026991">
    <property type="entry name" value="Mnd1"/>
    <property type="match status" value="1"/>
</dbReference>
<comment type="subcellular location">
    <subcellularLocation>
        <location evidence="1 5">Nucleus</location>
    </subcellularLocation>
</comment>
<dbReference type="GO" id="GO:0007131">
    <property type="term" value="P:reciprocal meiotic recombination"/>
    <property type="evidence" value="ECO:0007669"/>
    <property type="project" value="EnsemblFungi"/>
</dbReference>
<dbReference type="GeneID" id="5546062"/>
<evidence type="ECO:0000256" key="1">
    <source>
        <dbReference type="ARBA" id="ARBA00004123"/>
    </source>
</evidence>
<name>A7TIZ6_VANPO</name>
<protein>
    <recommendedName>
        <fullName evidence="5">Meiotic nuclear division protein 1</fullName>
    </recommendedName>
</protein>
<evidence type="ECO:0000259" key="8">
    <source>
        <dbReference type="Pfam" id="PF18517"/>
    </source>
</evidence>
<evidence type="ECO:0000256" key="6">
    <source>
        <dbReference type="SAM" id="Coils"/>
    </source>
</evidence>
<dbReference type="InParanoid" id="A7TIZ6"/>
<feature type="domain" description="Leucine zipper with capping helix" evidence="8">
    <location>
        <begin position="135"/>
        <end position="185"/>
    </location>
</feature>
<dbReference type="Proteomes" id="UP000000267">
    <property type="component" value="Unassembled WGS sequence"/>
</dbReference>
<evidence type="ECO:0000256" key="3">
    <source>
        <dbReference type="ARBA" id="ARBA00023054"/>
    </source>
</evidence>
<accession>A7TIZ6</accession>
<dbReference type="OrthoDB" id="9978204at2759"/>
<dbReference type="EMBL" id="DS480398">
    <property type="protein sequence ID" value="EDO17808.1"/>
    <property type="molecule type" value="Genomic_DNA"/>
</dbReference>
<keyword evidence="10" id="KW-1185">Reference proteome</keyword>
<dbReference type="Pfam" id="PF18517">
    <property type="entry name" value="LZ3wCH"/>
    <property type="match status" value="1"/>
</dbReference>
<feature type="coiled-coil region" evidence="6">
    <location>
        <begin position="67"/>
        <end position="129"/>
    </location>
</feature>
<dbReference type="InterPro" id="IPR040453">
    <property type="entry name" value="Mnd1_HTH"/>
</dbReference>
<dbReference type="RefSeq" id="XP_001645666.1">
    <property type="nucleotide sequence ID" value="XM_001645616.1"/>
</dbReference>